<evidence type="ECO:0000256" key="8">
    <source>
        <dbReference type="ARBA" id="ARBA00034120"/>
    </source>
</evidence>
<keyword evidence="3" id="KW-0548">Nucleotidyltransferase</keyword>
<reference evidence="11" key="3">
    <citation type="journal article" date="2018" name="Nature">
        <title>A major lineage of non-tailed dsDNA viruses as unrecognized killers of marine bacteria.</title>
        <authorList>
            <person name="Kauffman K.M."/>
            <person name="Hussain F.A."/>
            <person name="Yang J."/>
            <person name="Arevalo P."/>
            <person name="Brown J.M."/>
            <person name="Chang W.K."/>
            <person name="VanInsberghe D."/>
            <person name="Elsherbini J."/>
            <person name="Sharma R.S."/>
            <person name="Cutler M.B."/>
            <person name="Kelly L."/>
            <person name="Polz M.F."/>
        </authorList>
    </citation>
    <scope>NUCLEOTIDE SEQUENCE</scope>
    <source>
        <strain evidence="11">10N.261.52.F7</strain>
    </source>
</reference>
<organism evidence="11">
    <name type="scientific">Vibrio lentus</name>
    <dbReference type="NCBI Taxonomy" id="136468"/>
    <lineage>
        <taxon>Bacteria</taxon>
        <taxon>Pseudomonadati</taxon>
        <taxon>Pseudomonadota</taxon>
        <taxon>Gammaproteobacteria</taxon>
        <taxon>Vibrionales</taxon>
        <taxon>Vibrionaceae</taxon>
        <taxon>Vibrio</taxon>
    </lineage>
</organism>
<keyword evidence="4" id="KW-0479">Metal-binding</keyword>
<evidence type="ECO:0000256" key="2">
    <source>
        <dbReference type="ARBA" id="ARBA00022679"/>
    </source>
</evidence>
<evidence type="ECO:0000313" key="11">
    <source>
        <dbReference type="EMBL" id="PMK49938.1"/>
    </source>
</evidence>
<comment type="caution">
    <text evidence="11">The sequence shown here is derived from an EMBL/GenBank/DDBJ whole genome shotgun (WGS) entry which is preliminary data.</text>
</comment>
<dbReference type="EC" id="2.7.7.49" evidence="1"/>
<dbReference type="GO" id="GO:0051607">
    <property type="term" value="P:defense response to virus"/>
    <property type="evidence" value="ECO:0007669"/>
    <property type="project" value="UniProtKB-KW"/>
</dbReference>
<dbReference type="InterPro" id="IPR043502">
    <property type="entry name" value="DNA/RNA_pol_sf"/>
</dbReference>
<dbReference type="CDD" id="cd03487">
    <property type="entry name" value="RT_Bac_retron_II"/>
    <property type="match status" value="1"/>
</dbReference>
<keyword evidence="2" id="KW-0808">Transferase</keyword>
<evidence type="ECO:0000256" key="5">
    <source>
        <dbReference type="ARBA" id="ARBA00022842"/>
    </source>
</evidence>
<gene>
    <name evidence="11" type="ORF">BCT99_00565</name>
</gene>
<comment type="similarity">
    <text evidence="8">Belongs to the bacterial reverse transcriptase family.</text>
</comment>
<dbReference type="RefSeq" id="WP_102278256.1">
    <property type="nucleotide sequence ID" value="NZ_JAJGZN020000003.1"/>
</dbReference>
<evidence type="ECO:0000256" key="6">
    <source>
        <dbReference type="ARBA" id="ARBA00022918"/>
    </source>
</evidence>
<keyword evidence="7" id="KW-0051">Antiviral defense</keyword>
<dbReference type="InterPro" id="IPR000477">
    <property type="entry name" value="RT_dom"/>
</dbReference>
<keyword evidence="5" id="KW-0460">Magnesium</keyword>
<evidence type="ECO:0000256" key="9">
    <source>
        <dbReference type="ARBA" id="ARBA00048173"/>
    </source>
</evidence>
<dbReference type="SUPFAM" id="SSF56672">
    <property type="entry name" value="DNA/RNA polymerases"/>
    <property type="match status" value="1"/>
</dbReference>
<evidence type="ECO:0000256" key="1">
    <source>
        <dbReference type="ARBA" id="ARBA00012493"/>
    </source>
</evidence>
<feature type="domain" description="Reverse transcriptase" evidence="10">
    <location>
        <begin position="43"/>
        <end position="286"/>
    </location>
</feature>
<dbReference type="Pfam" id="PF00078">
    <property type="entry name" value="RVT_1"/>
    <property type="match status" value="1"/>
</dbReference>
<name>A0AB36XTI7_9VIBR</name>
<evidence type="ECO:0000256" key="3">
    <source>
        <dbReference type="ARBA" id="ARBA00022695"/>
    </source>
</evidence>
<dbReference type="GO" id="GO:0046872">
    <property type="term" value="F:metal ion binding"/>
    <property type="evidence" value="ECO:0007669"/>
    <property type="project" value="UniProtKB-KW"/>
</dbReference>
<reference key="1">
    <citation type="submission" date="2016-07" db="EMBL/GenBank/DDBJ databases">
        <title>Nontailed viruses are major unrecognized killers of bacteria in the ocean.</title>
        <authorList>
            <person name="Kauffman K."/>
            <person name="Hussain F."/>
            <person name="Yang J."/>
            <person name="Arevalo P."/>
            <person name="Brown J."/>
            <person name="Cutler M."/>
            <person name="Kelly L."/>
            <person name="Polz M.F."/>
        </authorList>
    </citation>
    <scope>NUCLEOTIDE SEQUENCE [LARGE SCALE GENOMIC DNA]</scope>
    <source>
        <strain>10N.261.52.F7</strain>
    </source>
</reference>
<dbReference type="GO" id="GO:0003964">
    <property type="term" value="F:RNA-directed DNA polymerase activity"/>
    <property type="evidence" value="ECO:0007669"/>
    <property type="project" value="UniProtKB-KW"/>
</dbReference>
<evidence type="ECO:0000256" key="4">
    <source>
        <dbReference type="ARBA" id="ARBA00022723"/>
    </source>
</evidence>
<dbReference type="GO" id="GO:0003723">
    <property type="term" value="F:RNA binding"/>
    <property type="evidence" value="ECO:0007669"/>
    <property type="project" value="InterPro"/>
</dbReference>
<keyword evidence="6" id="KW-0695">RNA-directed DNA polymerase</keyword>
<dbReference type="InterPro" id="IPR000123">
    <property type="entry name" value="Reverse_transcriptase_msDNA"/>
</dbReference>
<comment type="catalytic activity">
    <reaction evidence="9">
        <text>DNA(n) + a 2'-deoxyribonucleoside 5'-triphosphate = DNA(n+1) + diphosphate</text>
        <dbReference type="Rhea" id="RHEA:22508"/>
        <dbReference type="Rhea" id="RHEA-COMP:17339"/>
        <dbReference type="Rhea" id="RHEA-COMP:17340"/>
        <dbReference type="ChEBI" id="CHEBI:33019"/>
        <dbReference type="ChEBI" id="CHEBI:61560"/>
        <dbReference type="ChEBI" id="CHEBI:173112"/>
        <dbReference type="EC" id="2.7.7.49"/>
    </reaction>
</comment>
<dbReference type="EMBL" id="MCXM01000001">
    <property type="protein sequence ID" value="PMK49938.1"/>
    <property type="molecule type" value="Genomic_DNA"/>
</dbReference>
<dbReference type="AlphaFoldDB" id="A0AB36XTI7"/>
<accession>A0AB36XTI7</accession>
<sequence length="807" mass="93016">MAQLLNMNNIQKDPSQDKNTTVDSFLEMFERWLLTRPEFDIAALGKRKCWPITSGHYHRFSIKKRNGSKRELVSVDKNLKALQANLATYFEETFEISKYAHAFVPKESADKATFKQQEGLLVNKLRPKGVVSNALAHKNKKVVISIDLKEFFPTITFPRIMGMLKSKPYNFSNKQAAVLASLICLPKDIDDKRGLPQGAPTSPIMSNLICKKLDYQLAKMASKYDITYTRYADDLTFSTNNLKRIPAKEIVSIVTKYVERNGFQVNTTKTKIMFKNQRQMVTGILVNEGLNLPKKQIDALRATLYNLEHEHNSVEDSVIEFWGLKNKQPYDSFIPVGFYNGGYRGRFIKSNKKGVKAHKPTSKKEFDKIYALHLLGRILWYGQVVTTTIDAPYDLSKRQYISPKQFSRINKYEEMLASFYRISIKFSWPVQHIILRLANKLPHLQSLVKMKSISELDPTILDEVGIELHGQVLKLRTEKEKYTEFFNSAPLSLQRVLRVHNQSHINFDLDIIKKCISSGWEEPFKQQKVFKEINNADLSDLFHKSSNRKGHNAKKLLNEIVRVVQPQTRYLSDNVRIKITKVYSELLTLIRLEGDSVCIDLENENTKTEQALQAIRDLKSEIRLYDNHTDNFYQRVVLPAVKNSETSSLVAIDKKDMNPSIVTDINAWRVALTKVLISIKQHCDKTELMEDTSSHRPFTITFRDDNPVTGAPRVIEIHRLNLDLPFKKKLEVDTTMVEGKVMRWLTNGDLSSAVREFLPIGDIFVHGNFKDCENATVNLTEHFYKINDELKVSDYGKLFFSLQEIKE</sequence>
<proteinExistence type="inferred from homology"/>
<dbReference type="PRINTS" id="PR00866">
    <property type="entry name" value="RNADNAPOLMS"/>
</dbReference>
<dbReference type="PROSITE" id="PS50878">
    <property type="entry name" value="RT_POL"/>
    <property type="match status" value="1"/>
</dbReference>
<reference evidence="11" key="2">
    <citation type="submission" date="2016-07" db="EMBL/GenBank/DDBJ databases">
        <authorList>
            <person name="Kauffman K."/>
            <person name="Arevalo P."/>
            <person name="Polz M.F."/>
        </authorList>
    </citation>
    <scope>NUCLEOTIDE SEQUENCE</scope>
    <source>
        <strain evidence="11">10N.261.52.F7</strain>
    </source>
</reference>
<evidence type="ECO:0000256" key="7">
    <source>
        <dbReference type="ARBA" id="ARBA00023118"/>
    </source>
</evidence>
<dbReference type="PANTHER" id="PTHR34047">
    <property type="entry name" value="NUCLEAR INTRON MATURASE 1, MITOCHONDRIAL-RELATED"/>
    <property type="match status" value="1"/>
</dbReference>
<dbReference type="InterPro" id="IPR051083">
    <property type="entry name" value="GrpII_Intron_Splice-Mob/Def"/>
</dbReference>
<evidence type="ECO:0000259" key="10">
    <source>
        <dbReference type="PROSITE" id="PS50878"/>
    </source>
</evidence>
<protein>
    <recommendedName>
        <fullName evidence="1">RNA-directed DNA polymerase</fullName>
        <ecNumber evidence="1">2.7.7.49</ecNumber>
    </recommendedName>
</protein>